<sequence length="150" mass="17233">MINRRSPFFISAIIFMLFISTNSFAIETRVASEKEKLAKEYLNIMGFENESRESYESLQMRITKSNPASGEKMKAPELTARYIQQLDQALVKTVTDVFSEDELRKTVALLKTSYGKTFAEGHRKFMKKYIENVNVVMGEIYKKGLAGNHE</sequence>
<keyword evidence="3" id="KW-1185">Reference proteome</keyword>
<dbReference type="Proteomes" id="UP000012040">
    <property type="component" value="Chromosome"/>
</dbReference>
<proteinExistence type="predicted"/>
<dbReference type="AlphaFoldDB" id="M4V8C8"/>
<dbReference type="HOGENOM" id="CLU_1736973_0_0_7"/>
<dbReference type="PATRIC" id="fig|1184267.3.peg.38"/>
<accession>M4V8C8</accession>
<keyword evidence="1" id="KW-0732">Signal</keyword>
<evidence type="ECO:0000313" key="2">
    <source>
        <dbReference type="EMBL" id="AGH94256.1"/>
    </source>
</evidence>
<feature type="chain" id="PRO_5004060012" evidence="1">
    <location>
        <begin position="26"/>
        <end position="150"/>
    </location>
</feature>
<dbReference type="RefSeq" id="WP_015468746.1">
    <property type="nucleotide sequence ID" value="NC_020813.1"/>
</dbReference>
<name>M4V8C8_9BACT</name>
<dbReference type="KEGG" id="bex:A11Q_36"/>
<dbReference type="EMBL" id="CP003537">
    <property type="protein sequence ID" value="AGH94256.1"/>
    <property type="molecule type" value="Genomic_DNA"/>
</dbReference>
<reference evidence="2 3" key="1">
    <citation type="journal article" date="2013" name="ISME J.">
        <title>By their genes ye shall know them: genomic signatures of predatory bacteria.</title>
        <authorList>
            <person name="Pasternak Z."/>
            <person name="Pietrokovski S."/>
            <person name="Rotem O."/>
            <person name="Gophna U."/>
            <person name="Lurie-Weinberger M.N."/>
            <person name="Jurkevitch E."/>
        </authorList>
    </citation>
    <scope>NUCLEOTIDE SEQUENCE [LARGE SCALE GENOMIC DNA]</scope>
    <source>
        <strain evidence="2 3">JSS</strain>
    </source>
</reference>
<feature type="signal peptide" evidence="1">
    <location>
        <begin position="1"/>
        <end position="25"/>
    </location>
</feature>
<gene>
    <name evidence="2" type="ORF">A11Q_36</name>
</gene>
<dbReference type="STRING" id="1184267.A11Q_36"/>
<evidence type="ECO:0000256" key="1">
    <source>
        <dbReference type="SAM" id="SignalP"/>
    </source>
</evidence>
<evidence type="ECO:0000313" key="3">
    <source>
        <dbReference type="Proteomes" id="UP000012040"/>
    </source>
</evidence>
<organism evidence="2 3">
    <name type="scientific">Pseudobdellovibrio exovorus JSS</name>
    <dbReference type="NCBI Taxonomy" id="1184267"/>
    <lineage>
        <taxon>Bacteria</taxon>
        <taxon>Pseudomonadati</taxon>
        <taxon>Bdellovibrionota</taxon>
        <taxon>Bdellovibrionia</taxon>
        <taxon>Bdellovibrionales</taxon>
        <taxon>Pseudobdellovibrionaceae</taxon>
        <taxon>Pseudobdellovibrio</taxon>
    </lineage>
</organism>
<protein>
    <submittedName>
        <fullName evidence="2">Uncharacterized protein</fullName>
    </submittedName>
</protein>